<dbReference type="Proteomes" id="UP000614469">
    <property type="component" value="Unassembled WGS sequence"/>
</dbReference>
<gene>
    <name evidence="1" type="ORF">H8E29_06865</name>
</gene>
<evidence type="ECO:0000313" key="1">
    <source>
        <dbReference type="EMBL" id="MBC8334965.1"/>
    </source>
</evidence>
<protein>
    <recommendedName>
        <fullName evidence="3">Calcineurin-like phosphoesterase domain-containing protein</fullName>
    </recommendedName>
</protein>
<dbReference type="AlphaFoldDB" id="A0A8J6THS8"/>
<reference evidence="1 2" key="1">
    <citation type="submission" date="2020-08" db="EMBL/GenBank/DDBJ databases">
        <title>Bridging the membrane lipid divide: bacteria of the FCB group superphylum have the potential to synthesize archaeal ether lipids.</title>
        <authorList>
            <person name="Villanueva L."/>
            <person name="Von Meijenfeldt F.A.B."/>
            <person name="Westbye A.B."/>
            <person name="Yadav S."/>
            <person name="Hopmans E.C."/>
            <person name="Dutilh B.E."/>
            <person name="Sinninghe Damste J.S."/>
        </authorList>
    </citation>
    <scope>NUCLEOTIDE SEQUENCE [LARGE SCALE GENOMIC DNA]</scope>
    <source>
        <strain evidence="1">NIOZ-UU36</strain>
    </source>
</reference>
<name>A0A8J6THS8_9CHLR</name>
<dbReference type="InterPro" id="IPR029052">
    <property type="entry name" value="Metallo-depent_PP-like"/>
</dbReference>
<evidence type="ECO:0000313" key="2">
    <source>
        <dbReference type="Proteomes" id="UP000614469"/>
    </source>
</evidence>
<evidence type="ECO:0008006" key="3">
    <source>
        <dbReference type="Google" id="ProtNLM"/>
    </source>
</evidence>
<organism evidence="1 2">
    <name type="scientific">Candidatus Desulfolinea nitratireducens</name>
    <dbReference type="NCBI Taxonomy" id="2841698"/>
    <lineage>
        <taxon>Bacteria</taxon>
        <taxon>Bacillati</taxon>
        <taxon>Chloroflexota</taxon>
        <taxon>Anaerolineae</taxon>
        <taxon>Anaerolineales</taxon>
        <taxon>Anaerolineales incertae sedis</taxon>
        <taxon>Candidatus Desulfolinea</taxon>
    </lineage>
</organism>
<comment type="caution">
    <text evidence="1">The sequence shown here is derived from an EMBL/GenBank/DDBJ whole genome shotgun (WGS) entry which is preliminary data.</text>
</comment>
<sequence length="332" mass="38519">MLIIISDLHLGDGTCGKSISSDAFNVFEERLDKMAMRASWREDGVYRPIEQIHILLLGDILDPLHSTLWLDTEVDTPEYTRPWTDRNKPAYAEKLKEITRAILKENAKSVKVLRQLDVIIPQALQRQRGWEESIDWVSVDVHLHYMIGNHDWYYGIPGTAFDEIRAEVVDALSLSQNSSPFPFRLEDDPDLAEKLAEYKVYARHGDCYDSFNYDAEEGRINSALGDVFTVEMLNRFPLEVEKHLDDIPPEMIENLRELSRVRPALATGLWVSSQVRHNHLPDRMQKAIKDLWEQLGDEFLRLKVVRDADRKFKFDTVDKLQIALQISKRTPF</sequence>
<accession>A0A8J6THS8</accession>
<dbReference type="SUPFAM" id="SSF56300">
    <property type="entry name" value="Metallo-dependent phosphatases"/>
    <property type="match status" value="1"/>
</dbReference>
<dbReference type="EMBL" id="JACNJN010000086">
    <property type="protein sequence ID" value="MBC8334965.1"/>
    <property type="molecule type" value="Genomic_DNA"/>
</dbReference>
<proteinExistence type="predicted"/>